<dbReference type="eggNOG" id="ENOG502QS66">
    <property type="taxonomic scope" value="Eukaryota"/>
</dbReference>
<dbReference type="InterPro" id="IPR004183">
    <property type="entry name" value="Xdiol_dOase_suB"/>
</dbReference>
<protein>
    <recommendedName>
        <fullName evidence="8">Extradiol ring-cleavage dioxygenase class III enzyme subunit B domain-containing protein</fullName>
    </recommendedName>
</protein>
<accession>F9X0U7</accession>
<evidence type="ECO:0000256" key="2">
    <source>
        <dbReference type="ARBA" id="ARBA00007581"/>
    </source>
</evidence>
<keyword evidence="3" id="KW-0479">Metal-binding</keyword>
<dbReference type="SUPFAM" id="SSF53213">
    <property type="entry name" value="LigB-like"/>
    <property type="match status" value="1"/>
</dbReference>
<comment type="similarity">
    <text evidence="2">Belongs to the DODA-type extradiol aromatic ring-opening dioxygenase family.</text>
</comment>
<dbReference type="CDD" id="cd07363">
    <property type="entry name" value="45_DOPA_Dioxygenase"/>
    <property type="match status" value="1"/>
</dbReference>
<comment type="cofactor">
    <cofactor evidence="1">
        <name>Zn(2+)</name>
        <dbReference type="ChEBI" id="CHEBI:29105"/>
    </cofactor>
</comment>
<reference evidence="9 10" key="1">
    <citation type="journal article" date="2011" name="PLoS Genet.">
        <title>Finished genome of the fungal wheat pathogen Mycosphaerella graminicola reveals dispensome structure, chromosome plasticity, and stealth pathogenesis.</title>
        <authorList>
            <person name="Goodwin S.B."/>
            <person name="Ben M'barek S."/>
            <person name="Dhillon B."/>
            <person name="Wittenberg A.H.J."/>
            <person name="Crane C.F."/>
            <person name="Hane J.K."/>
            <person name="Foster A.J."/>
            <person name="Van der Lee T.A.J."/>
            <person name="Grimwood J."/>
            <person name="Aerts A."/>
            <person name="Antoniw J."/>
            <person name="Bailey A."/>
            <person name="Bluhm B."/>
            <person name="Bowler J."/>
            <person name="Bristow J."/>
            <person name="van der Burgt A."/>
            <person name="Canto-Canche B."/>
            <person name="Churchill A.C.L."/>
            <person name="Conde-Ferraez L."/>
            <person name="Cools H.J."/>
            <person name="Coutinho P.M."/>
            <person name="Csukai M."/>
            <person name="Dehal P."/>
            <person name="De Wit P."/>
            <person name="Donzelli B."/>
            <person name="van de Geest H.C."/>
            <person name="van Ham R.C.H.J."/>
            <person name="Hammond-Kosack K.E."/>
            <person name="Henrissat B."/>
            <person name="Kilian A."/>
            <person name="Kobayashi A.K."/>
            <person name="Koopmann E."/>
            <person name="Kourmpetis Y."/>
            <person name="Kuzniar A."/>
            <person name="Lindquist E."/>
            <person name="Lombard V."/>
            <person name="Maliepaard C."/>
            <person name="Martins N."/>
            <person name="Mehrabi R."/>
            <person name="Nap J.P.H."/>
            <person name="Ponomarenko A."/>
            <person name="Rudd J.J."/>
            <person name="Salamov A."/>
            <person name="Schmutz J."/>
            <person name="Schouten H.J."/>
            <person name="Shapiro H."/>
            <person name="Stergiopoulos I."/>
            <person name="Torriani S.F.F."/>
            <person name="Tu H."/>
            <person name="de Vries R.P."/>
            <person name="Waalwijk C."/>
            <person name="Ware S.B."/>
            <person name="Wiebenga A."/>
            <person name="Zwiers L.-H."/>
            <person name="Oliver R.P."/>
            <person name="Grigoriev I.V."/>
            <person name="Kema G.H.J."/>
        </authorList>
    </citation>
    <scope>NUCLEOTIDE SEQUENCE [LARGE SCALE GENOMIC DNA]</scope>
    <source>
        <strain evidence="10">CBS 115943 / IPO323</strain>
    </source>
</reference>
<keyword evidence="6" id="KW-1133">Transmembrane helix</keyword>
<dbReference type="Gene3D" id="3.40.830.10">
    <property type="entry name" value="LigB-like"/>
    <property type="match status" value="1"/>
</dbReference>
<gene>
    <name evidence="9" type="ORF">MYCGRDRAFT_107088</name>
</gene>
<feature type="transmembrane region" description="Helical" evidence="6">
    <location>
        <begin position="359"/>
        <end position="378"/>
    </location>
</feature>
<dbReference type="GO" id="GO:0008198">
    <property type="term" value="F:ferrous iron binding"/>
    <property type="evidence" value="ECO:0007669"/>
    <property type="project" value="InterPro"/>
</dbReference>
<dbReference type="Pfam" id="PF02900">
    <property type="entry name" value="LigB"/>
    <property type="match status" value="1"/>
</dbReference>
<proteinExistence type="inferred from homology"/>
<dbReference type="OMA" id="SVIDGFW"/>
<keyword evidence="10" id="KW-1185">Reference proteome</keyword>
<keyword evidence="7" id="KW-0732">Signal</keyword>
<dbReference type="GeneID" id="13403041"/>
<evidence type="ECO:0000256" key="5">
    <source>
        <dbReference type="ARBA" id="ARBA00023002"/>
    </source>
</evidence>
<evidence type="ECO:0000256" key="6">
    <source>
        <dbReference type="SAM" id="Phobius"/>
    </source>
</evidence>
<dbReference type="InterPro" id="IPR014436">
    <property type="entry name" value="Extradiol_dOase_DODA"/>
</dbReference>
<feature type="domain" description="Extradiol ring-cleavage dioxygenase class III enzyme subunit B" evidence="8">
    <location>
        <begin position="74"/>
        <end position="314"/>
    </location>
</feature>
<dbReference type="PANTHER" id="PTHR30096:SF0">
    <property type="entry name" value="4,5-DOPA DIOXYGENASE EXTRADIOL-LIKE PROTEIN"/>
    <property type="match status" value="1"/>
</dbReference>
<evidence type="ECO:0000256" key="1">
    <source>
        <dbReference type="ARBA" id="ARBA00001947"/>
    </source>
</evidence>
<evidence type="ECO:0000313" key="9">
    <source>
        <dbReference type="EMBL" id="EGP92446.1"/>
    </source>
</evidence>
<keyword evidence="6" id="KW-0472">Membrane</keyword>
<dbReference type="KEGG" id="ztr:MYCGRDRAFT_107088"/>
<keyword evidence="5" id="KW-0560">Oxidoreductase</keyword>
<evidence type="ECO:0000256" key="7">
    <source>
        <dbReference type="SAM" id="SignalP"/>
    </source>
</evidence>
<dbReference type="GO" id="GO:0016702">
    <property type="term" value="F:oxidoreductase activity, acting on single donors with incorporation of molecular oxygen, incorporation of two atoms of oxygen"/>
    <property type="evidence" value="ECO:0007669"/>
    <property type="project" value="UniProtKB-ARBA"/>
</dbReference>
<evidence type="ECO:0000259" key="8">
    <source>
        <dbReference type="Pfam" id="PF02900"/>
    </source>
</evidence>
<dbReference type="RefSeq" id="XP_003857470.1">
    <property type="nucleotide sequence ID" value="XM_003857422.1"/>
</dbReference>
<keyword evidence="4" id="KW-0862">Zinc</keyword>
<keyword evidence="6" id="KW-0812">Transmembrane</keyword>
<feature type="signal peptide" evidence="7">
    <location>
        <begin position="1"/>
        <end position="26"/>
    </location>
</feature>
<organism evidence="9 10">
    <name type="scientific">Zymoseptoria tritici (strain CBS 115943 / IPO323)</name>
    <name type="common">Speckled leaf blotch fungus</name>
    <name type="synonym">Septoria tritici</name>
    <dbReference type="NCBI Taxonomy" id="336722"/>
    <lineage>
        <taxon>Eukaryota</taxon>
        <taxon>Fungi</taxon>
        <taxon>Dikarya</taxon>
        <taxon>Ascomycota</taxon>
        <taxon>Pezizomycotina</taxon>
        <taxon>Dothideomycetes</taxon>
        <taxon>Dothideomycetidae</taxon>
        <taxon>Mycosphaerellales</taxon>
        <taxon>Mycosphaerellaceae</taxon>
        <taxon>Zymoseptoria</taxon>
    </lineage>
</organism>
<dbReference type="AlphaFoldDB" id="F9X0U7"/>
<evidence type="ECO:0000313" key="10">
    <source>
        <dbReference type="Proteomes" id="UP000008062"/>
    </source>
</evidence>
<feature type="chain" id="PRO_5003395457" description="Extradiol ring-cleavage dioxygenase class III enzyme subunit B domain-containing protein" evidence="7">
    <location>
        <begin position="27"/>
        <end position="386"/>
    </location>
</feature>
<sequence>MPSWFKLLLFGLFLSSIPTWLRVTTAGRAVQSFAKQAAAEIRFIASSFTATTPDDSMSNDASTGRTPVYFLGHGGPNIKEQVMHPAHHILKRLGKEITTKVKPKAVVALSAHWQGFQDTIEVNTAESMGLIYDFYGFPAHYYEWKYPNTGDPALAEKIIGLLRNAGIKAEGVRRGLDHGVWASYSVAFDPETNPLNVPIVQVSLFDEENPDLHYALGKALSSLRDEGVLIITSGMAVHNLREYGQWAGKQGAADYATTFDDALKEAAETPPDSRQQAMADLLKREDAKKAHPTFEHLLPVHVAAGAASEERGKQIWTLPEGSMSWAQYRFGEVGKSATFSTPNSYRAYTLGSMPIASRTMIGVCGLFFFIVGYARAYLEDIALAQR</sequence>
<dbReference type="HOGENOM" id="CLU_046582_1_0_1"/>
<dbReference type="EMBL" id="CM001196">
    <property type="protein sequence ID" value="EGP92446.1"/>
    <property type="molecule type" value="Genomic_DNA"/>
</dbReference>
<dbReference type="InParanoid" id="F9X0U7"/>
<evidence type="ECO:0000256" key="3">
    <source>
        <dbReference type="ARBA" id="ARBA00022723"/>
    </source>
</evidence>
<dbReference type="PANTHER" id="PTHR30096">
    <property type="entry name" value="4,5-DOPA DIOXYGENASE EXTRADIOL-LIKE PROTEIN"/>
    <property type="match status" value="1"/>
</dbReference>
<dbReference type="Proteomes" id="UP000008062">
    <property type="component" value="Chromosome 1"/>
</dbReference>
<dbReference type="OrthoDB" id="7396853at2759"/>
<evidence type="ECO:0000256" key="4">
    <source>
        <dbReference type="ARBA" id="ARBA00022833"/>
    </source>
</evidence>
<name>F9X0U7_ZYMTI</name>
<dbReference type="GO" id="GO:0008270">
    <property type="term" value="F:zinc ion binding"/>
    <property type="evidence" value="ECO:0007669"/>
    <property type="project" value="InterPro"/>
</dbReference>